<reference evidence="3 4" key="1">
    <citation type="submission" date="2020-07" db="EMBL/GenBank/DDBJ databases">
        <title>Complete genome and description of Chryseobacterium manosquense strain Marseille-Q2069 sp. nov.</title>
        <authorList>
            <person name="Boxberger M."/>
        </authorList>
    </citation>
    <scope>NUCLEOTIDE SEQUENCE [LARGE SCALE GENOMIC DNA]</scope>
    <source>
        <strain evidence="3 4">Marseille-Q2069</strain>
    </source>
</reference>
<keyword evidence="4" id="KW-1185">Reference proteome</keyword>
<feature type="transmembrane region" description="Helical" evidence="1">
    <location>
        <begin position="22"/>
        <end position="39"/>
    </location>
</feature>
<name>A0A7H1E0G6_9FLAO</name>
<feature type="domain" description="VanZ-like" evidence="2">
    <location>
        <begin position="21"/>
        <end position="91"/>
    </location>
</feature>
<sequence>MLLKPGVENQEFPFIFEGIDKVLHLSIFMLLGFCFMATFPKIKFIHYIQIMLIYSILTEILQDEMGFGRSLEALDLVADTIGVIIGYFAFMQLKRINF</sequence>
<dbReference type="EMBL" id="CP060203">
    <property type="protein sequence ID" value="QNS42724.1"/>
    <property type="molecule type" value="Genomic_DNA"/>
</dbReference>
<evidence type="ECO:0000259" key="2">
    <source>
        <dbReference type="Pfam" id="PF04892"/>
    </source>
</evidence>
<dbReference type="Proteomes" id="UP000516438">
    <property type="component" value="Chromosome"/>
</dbReference>
<dbReference type="RefSeq" id="WP_188322209.1">
    <property type="nucleotide sequence ID" value="NZ_CP060203.1"/>
</dbReference>
<keyword evidence="1" id="KW-0472">Membrane</keyword>
<keyword evidence="1" id="KW-0812">Transmembrane</keyword>
<dbReference type="PANTHER" id="PTHR28008">
    <property type="entry name" value="DOMAIN PROTEIN, PUTATIVE (AFU_ORTHOLOGUE AFUA_3G10980)-RELATED"/>
    <property type="match status" value="1"/>
</dbReference>
<keyword evidence="1" id="KW-1133">Transmembrane helix</keyword>
<organism evidence="3 4">
    <name type="scientific">Chryseobacterium manosquense</name>
    <dbReference type="NCBI Taxonomy" id="2754694"/>
    <lineage>
        <taxon>Bacteria</taxon>
        <taxon>Pseudomonadati</taxon>
        <taxon>Bacteroidota</taxon>
        <taxon>Flavobacteriia</taxon>
        <taxon>Flavobacteriales</taxon>
        <taxon>Weeksellaceae</taxon>
        <taxon>Chryseobacterium group</taxon>
        <taxon>Chryseobacterium</taxon>
    </lineage>
</organism>
<dbReference type="PANTHER" id="PTHR28008:SF1">
    <property type="entry name" value="DOMAIN PROTEIN, PUTATIVE (AFU_ORTHOLOGUE AFUA_3G10980)-RELATED"/>
    <property type="match status" value="1"/>
</dbReference>
<gene>
    <name evidence="3" type="primary">vanZ</name>
    <name evidence="3" type="ORF">H0S70_07725</name>
</gene>
<evidence type="ECO:0000313" key="4">
    <source>
        <dbReference type="Proteomes" id="UP000516438"/>
    </source>
</evidence>
<dbReference type="AlphaFoldDB" id="A0A7H1E0G6"/>
<proteinExistence type="predicted"/>
<dbReference type="Pfam" id="PF04892">
    <property type="entry name" value="VanZ"/>
    <property type="match status" value="1"/>
</dbReference>
<protein>
    <submittedName>
        <fullName evidence="3">VanZ family protein</fullName>
    </submittedName>
</protein>
<feature type="transmembrane region" description="Helical" evidence="1">
    <location>
        <begin position="44"/>
        <end position="61"/>
    </location>
</feature>
<evidence type="ECO:0000313" key="3">
    <source>
        <dbReference type="EMBL" id="QNS42724.1"/>
    </source>
</evidence>
<dbReference type="InterPro" id="IPR006976">
    <property type="entry name" value="VanZ-like"/>
</dbReference>
<dbReference type="NCBIfam" id="NF037970">
    <property type="entry name" value="vanZ_1"/>
    <property type="match status" value="1"/>
</dbReference>
<accession>A0A7H1E0G6</accession>
<feature type="transmembrane region" description="Helical" evidence="1">
    <location>
        <begin position="73"/>
        <end position="90"/>
    </location>
</feature>
<dbReference type="KEGG" id="cmaq:H0S70_07725"/>
<evidence type="ECO:0000256" key="1">
    <source>
        <dbReference type="SAM" id="Phobius"/>
    </source>
</evidence>